<feature type="signal peptide" evidence="5">
    <location>
        <begin position="1"/>
        <end position="19"/>
    </location>
</feature>
<keyword evidence="2" id="KW-0472">Membrane</keyword>
<dbReference type="Gene3D" id="2.40.170.20">
    <property type="entry name" value="TonB-dependent receptor, beta-barrel domain"/>
    <property type="match status" value="2"/>
</dbReference>
<keyword evidence="5" id="KW-0732">Signal</keyword>
<sequence>MARWTLLILALGTAPGAWAAQTAPTTPAPATAQSQTPEPVEPGSGGAGGTDTESDAEEIVVTGRLPPGTVPGDIKPELQLSPADIRSYGVSSVAELVTELAPQLQSVRGGQPVFLVNGRRSAGFQEIRDLPTEAILRVDILPEEVALKYGYRSDQKVINFVLRPRFRSYTGELQGGAPTDGGSSNFEVEGGLVRIDQDKRFNLNLQAETTSNLLESERGIIPNTSGTPFDLRGNVTSTVSGAPVDPTLSALAGTPVIVAAVPTGTPTLAGFAAGANNPNITDTTPFRTLTGATDRLSANGVYARSIFGNVAATVTTRVEHTRTESLLGLPGVSLTLPGNTPFSPFASDVIVRRFADTDPLMRNAETTTANAALALNGDIGRWRWTVNGNYDRTETSTRTERGVDVSDVQSAVTAGAFSPFGDLGNLIRTADRAKSVSSAAGLNALIAGSPFSLPAGDANSSIRVAATTTDFTSDSLRAGIANSTSLGRDTASIRANIDLPIANAARDVLSALGRLSLNANAEVEQLSDFGTLTTLGYGINWQPITAIRLLASVSHEENAPTQQQLGNPLITTPFVRTFDYVSGTTVDVTTITGGNPDLVSSDSRVIKLGLNVKPWTERDISLQFDYTDSRIDNPIQSFPAITADIQAAFPDRFVRGGTLLSVDTRPINFARADSSQLRWGINFSKRVTTARSRQFEALRQQRMEQRRAAREAAEANGAPPPGDAPPPPPPGEGRGPGGEGRGPGGEGRGPGGEGRGPGGGRGFGGPGGGGFGGRGGGGGGGRIWASLYHTVALTNTILIRPGLPELDLLNGSAISDTGGQPRHQVQFNSGYTRDGIGSRLVVNWQSGTEVDGGAAGATQRLNFGSLATVGLRLFADLGQQPALVRNNRWLRGSRISLGIDNLFNARQRVTDASGVVPINYQPGYLDPNGRVIRLTFRKLFF</sequence>
<keyword evidence="3" id="KW-0998">Cell outer membrane</keyword>
<comment type="subcellular location">
    <subcellularLocation>
        <location evidence="1">Cell outer membrane</location>
    </subcellularLocation>
</comment>
<name>A0ABR5YFE6_9SPHN</name>
<feature type="compositionally biased region" description="Gly residues" evidence="4">
    <location>
        <begin position="732"/>
        <end position="775"/>
    </location>
</feature>
<protein>
    <recommendedName>
        <fullName evidence="8">TonB-dependent receptor</fullName>
    </recommendedName>
</protein>
<dbReference type="EMBL" id="LQQO01000002">
    <property type="protein sequence ID" value="KZE18294.1"/>
    <property type="molecule type" value="Genomic_DNA"/>
</dbReference>
<evidence type="ECO:0000256" key="5">
    <source>
        <dbReference type="SAM" id="SignalP"/>
    </source>
</evidence>
<dbReference type="SUPFAM" id="SSF56935">
    <property type="entry name" value="Porins"/>
    <property type="match status" value="1"/>
</dbReference>
<evidence type="ECO:0000256" key="1">
    <source>
        <dbReference type="ARBA" id="ARBA00004442"/>
    </source>
</evidence>
<dbReference type="InterPro" id="IPR036942">
    <property type="entry name" value="Beta-barrel_TonB_sf"/>
</dbReference>
<feature type="compositionally biased region" description="Basic and acidic residues" evidence="4">
    <location>
        <begin position="699"/>
        <end position="713"/>
    </location>
</feature>
<evidence type="ECO:0000256" key="4">
    <source>
        <dbReference type="SAM" id="MobiDB-lite"/>
    </source>
</evidence>
<accession>A0ABR5YFE6</accession>
<feature type="region of interest" description="Disordered" evidence="4">
    <location>
        <begin position="699"/>
        <end position="775"/>
    </location>
</feature>
<dbReference type="PANTHER" id="PTHR47234:SF1">
    <property type="entry name" value="TONB-DEPENDENT RECEPTOR"/>
    <property type="match status" value="1"/>
</dbReference>
<evidence type="ECO:0000313" key="6">
    <source>
        <dbReference type="EMBL" id="KZE18294.1"/>
    </source>
</evidence>
<gene>
    <name evidence="6" type="ORF">AVT10_08860</name>
</gene>
<evidence type="ECO:0000313" key="7">
    <source>
        <dbReference type="Proteomes" id="UP000076609"/>
    </source>
</evidence>
<keyword evidence="7" id="KW-1185">Reference proteome</keyword>
<organism evidence="6 7">
    <name type="scientific">Sphingomonas hankookensis</name>
    <dbReference type="NCBI Taxonomy" id="563996"/>
    <lineage>
        <taxon>Bacteria</taxon>
        <taxon>Pseudomonadati</taxon>
        <taxon>Pseudomonadota</taxon>
        <taxon>Alphaproteobacteria</taxon>
        <taxon>Sphingomonadales</taxon>
        <taxon>Sphingomonadaceae</taxon>
        <taxon>Sphingomonas</taxon>
    </lineage>
</organism>
<evidence type="ECO:0008006" key="8">
    <source>
        <dbReference type="Google" id="ProtNLM"/>
    </source>
</evidence>
<feature type="region of interest" description="Disordered" evidence="4">
    <location>
        <begin position="19"/>
        <end position="54"/>
    </location>
</feature>
<comment type="caution">
    <text evidence="6">The sequence shown here is derived from an EMBL/GenBank/DDBJ whole genome shotgun (WGS) entry which is preliminary data.</text>
</comment>
<dbReference type="Proteomes" id="UP000076609">
    <property type="component" value="Unassembled WGS sequence"/>
</dbReference>
<feature type="chain" id="PRO_5046735572" description="TonB-dependent receptor" evidence="5">
    <location>
        <begin position="20"/>
        <end position="941"/>
    </location>
</feature>
<proteinExistence type="predicted"/>
<evidence type="ECO:0000256" key="2">
    <source>
        <dbReference type="ARBA" id="ARBA00023136"/>
    </source>
</evidence>
<feature type="compositionally biased region" description="Pro residues" evidence="4">
    <location>
        <begin position="718"/>
        <end position="731"/>
    </location>
</feature>
<evidence type="ECO:0000256" key="3">
    <source>
        <dbReference type="ARBA" id="ARBA00023237"/>
    </source>
</evidence>
<feature type="compositionally biased region" description="Low complexity" evidence="4">
    <location>
        <begin position="19"/>
        <end position="38"/>
    </location>
</feature>
<dbReference type="PANTHER" id="PTHR47234">
    <property type="match status" value="1"/>
</dbReference>
<reference evidence="7" key="1">
    <citation type="submission" date="2016-01" db="EMBL/GenBank/DDBJ databases">
        <title>Draft genome of Chromobacterium sp. F49.</title>
        <authorList>
            <person name="Hong K.W."/>
        </authorList>
    </citation>
    <scope>NUCLEOTIDE SEQUENCE [LARGE SCALE GENOMIC DNA]</scope>
    <source>
        <strain evidence="7">CN3</strain>
    </source>
</reference>
<dbReference type="RefSeq" id="WP_126013020.1">
    <property type="nucleotide sequence ID" value="NZ_LQQO01000002.1"/>
</dbReference>